<dbReference type="GO" id="GO:0004106">
    <property type="term" value="F:chorismate mutase activity"/>
    <property type="evidence" value="ECO:0007669"/>
    <property type="project" value="InterPro"/>
</dbReference>
<protein>
    <submittedName>
        <fullName evidence="3">Chorismate mutase</fullName>
    </submittedName>
</protein>
<proteinExistence type="predicted"/>
<name>A0A4Y3QWM4_STRCI</name>
<dbReference type="InterPro" id="IPR002701">
    <property type="entry name" value="CM_II_prokaryot"/>
</dbReference>
<dbReference type="SUPFAM" id="SSF48600">
    <property type="entry name" value="Chorismate mutase II"/>
    <property type="match status" value="1"/>
</dbReference>
<organism evidence="3 4">
    <name type="scientific">Streptomyces cacaoi</name>
    <dbReference type="NCBI Taxonomy" id="1898"/>
    <lineage>
        <taxon>Bacteria</taxon>
        <taxon>Bacillati</taxon>
        <taxon>Actinomycetota</taxon>
        <taxon>Actinomycetes</taxon>
        <taxon>Kitasatosporales</taxon>
        <taxon>Streptomycetaceae</taxon>
        <taxon>Streptomyces</taxon>
    </lineage>
</organism>
<dbReference type="PROSITE" id="PS51168">
    <property type="entry name" value="CHORISMATE_MUT_2"/>
    <property type="match status" value="1"/>
</dbReference>
<dbReference type="Proteomes" id="UP000319210">
    <property type="component" value="Unassembled WGS sequence"/>
</dbReference>
<evidence type="ECO:0000313" key="4">
    <source>
        <dbReference type="Proteomes" id="UP000319210"/>
    </source>
</evidence>
<feature type="region of interest" description="Disordered" evidence="1">
    <location>
        <begin position="1"/>
        <end position="27"/>
    </location>
</feature>
<comment type="caution">
    <text evidence="3">The sequence shown here is derived from an EMBL/GenBank/DDBJ whole genome shotgun (WGS) entry which is preliminary data.</text>
</comment>
<dbReference type="SMART" id="SM00830">
    <property type="entry name" value="CM_2"/>
    <property type="match status" value="1"/>
</dbReference>
<evidence type="ECO:0000313" key="3">
    <source>
        <dbReference type="EMBL" id="GEB48818.1"/>
    </source>
</evidence>
<dbReference type="InterPro" id="IPR036979">
    <property type="entry name" value="CM_dom_sf"/>
</dbReference>
<dbReference type="NCBIfam" id="NF005894">
    <property type="entry name" value="PRK07857.1"/>
    <property type="match status" value="1"/>
</dbReference>
<dbReference type="InterPro" id="IPR010958">
    <property type="entry name" value="Chorismate_mutase_highGC-bac"/>
</dbReference>
<dbReference type="AlphaFoldDB" id="A0A4Y3QWM4"/>
<feature type="compositionally biased region" description="Low complexity" evidence="1">
    <location>
        <begin position="1"/>
        <end position="22"/>
    </location>
</feature>
<dbReference type="GO" id="GO:0046417">
    <property type="term" value="P:chorismate metabolic process"/>
    <property type="evidence" value="ECO:0007669"/>
    <property type="project" value="InterPro"/>
</dbReference>
<feature type="domain" description="Chorismate mutase" evidence="2">
    <location>
        <begin position="28"/>
        <end position="108"/>
    </location>
</feature>
<sequence>MQTSATEAPAACAAPAASGAPEAADDVQGPEGLIAAERARIDELDARIIDLVRQRMTISETIQQARIAAGGRRLHLSREMEILDHYSQELDRPGRELAMTLLGLCRGR</sequence>
<dbReference type="InterPro" id="IPR036263">
    <property type="entry name" value="Chorismate_II_sf"/>
</dbReference>
<accession>A0A4Y3QWM4</accession>
<gene>
    <name evidence="3" type="ORF">SCA03_13690</name>
</gene>
<dbReference type="EMBL" id="BJMM01000004">
    <property type="protein sequence ID" value="GEB48818.1"/>
    <property type="molecule type" value="Genomic_DNA"/>
</dbReference>
<keyword evidence="4" id="KW-1185">Reference proteome</keyword>
<dbReference type="Gene3D" id="1.20.59.10">
    <property type="entry name" value="Chorismate mutase"/>
    <property type="match status" value="1"/>
</dbReference>
<reference evidence="3 4" key="1">
    <citation type="submission" date="2019-06" db="EMBL/GenBank/DDBJ databases">
        <title>Whole genome shotgun sequence of Streptomyces cacaoi subsp. cacaoi NBRC 12748.</title>
        <authorList>
            <person name="Hosoyama A."/>
            <person name="Uohara A."/>
            <person name="Ohji S."/>
            <person name="Ichikawa N."/>
        </authorList>
    </citation>
    <scope>NUCLEOTIDE SEQUENCE [LARGE SCALE GENOMIC DNA]</scope>
    <source>
        <strain evidence="3 4">NBRC 12748</strain>
    </source>
</reference>
<dbReference type="Pfam" id="PF01817">
    <property type="entry name" value="CM_2"/>
    <property type="match status" value="1"/>
</dbReference>
<dbReference type="RefSeq" id="WP_141275249.1">
    <property type="nucleotide sequence ID" value="NZ_BJMM01000004.1"/>
</dbReference>
<evidence type="ECO:0000256" key="1">
    <source>
        <dbReference type="SAM" id="MobiDB-lite"/>
    </source>
</evidence>
<evidence type="ECO:0000259" key="2">
    <source>
        <dbReference type="PROSITE" id="PS51168"/>
    </source>
</evidence>
<dbReference type="NCBIfam" id="TIGR01808">
    <property type="entry name" value="CM_M_hiGC-arch"/>
    <property type="match status" value="1"/>
</dbReference>
<dbReference type="OrthoDB" id="3213864at2"/>